<evidence type="ECO:0000256" key="1">
    <source>
        <dbReference type="SAM" id="MobiDB-lite"/>
    </source>
</evidence>
<feature type="compositionally biased region" description="Basic and acidic residues" evidence="1">
    <location>
        <begin position="27"/>
        <end position="39"/>
    </location>
</feature>
<evidence type="ECO:0000313" key="2">
    <source>
        <dbReference type="EMBL" id="KKL48804.1"/>
    </source>
</evidence>
<organism evidence="2">
    <name type="scientific">marine sediment metagenome</name>
    <dbReference type="NCBI Taxonomy" id="412755"/>
    <lineage>
        <taxon>unclassified sequences</taxon>
        <taxon>metagenomes</taxon>
        <taxon>ecological metagenomes</taxon>
    </lineage>
</organism>
<accession>A0A0F9CI68</accession>
<feature type="non-terminal residue" evidence="2">
    <location>
        <position position="1"/>
    </location>
</feature>
<comment type="caution">
    <text evidence="2">The sequence shown here is derived from an EMBL/GenBank/DDBJ whole genome shotgun (WGS) entry which is preliminary data.</text>
</comment>
<dbReference type="InterPro" id="IPR029061">
    <property type="entry name" value="THDP-binding"/>
</dbReference>
<dbReference type="EMBL" id="LAZR01033188">
    <property type="protein sequence ID" value="KKL48804.1"/>
    <property type="molecule type" value="Genomic_DNA"/>
</dbReference>
<reference evidence="2" key="1">
    <citation type="journal article" date="2015" name="Nature">
        <title>Complex archaea that bridge the gap between prokaryotes and eukaryotes.</title>
        <authorList>
            <person name="Spang A."/>
            <person name="Saw J.H."/>
            <person name="Jorgensen S.L."/>
            <person name="Zaremba-Niedzwiedzka K."/>
            <person name="Martijn J."/>
            <person name="Lind A.E."/>
            <person name="van Eijk R."/>
            <person name="Schleper C."/>
            <person name="Guy L."/>
            <person name="Ettema T.J."/>
        </authorList>
    </citation>
    <scope>NUCLEOTIDE SEQUENCE</scope>
</reference>
<feature type="region of interest" description="Disordered" evidence="1">
    <location>
        <begin position="20"/>
        <end position="45"/>
    </location>
</feature>
<dbReference type="Gene3D" id="3.40.50.970">
    <property type="match status" value="1"/>
</dbReference>
<proteinExistence type="predicted"/>
<name>A0A0F9CI68_9ZZZZ</name>
<gene>
    <name evidence="2" type="ORF">LCGC14_2321810</name>
</gene>
<sequence>HQGVFDIPLYRSVPGLTVMAPGDQNEMEARPNSRIRGDPSTDEVPVVSSLRQPRDTVAREGKLAREILYRVCLRGLRRMDRTRMEIMDMLGEKETKMIDAERLEDEFDVAAAVDALADMEKKGQKPIPFDRVKQTLVDAGLDYDEYERADQVEDQLCLINGSLRKLLTEALELLNDTALGHDDSGYLYSRIDKIRIEMDILDR</sequence>
<dbReference type="AlphaFoldDB" id="A0A0F9CI68"/>
<dbReference type="SUPFAM" id="SSF52518">
    <property type="entry name" value="Thiamin diphosphate-binding fold (THDP-binding)"/>
    <property type="match status" value="1"/>
</dbReference>
<protein>
    <submittedName>
        <fullName evidence="2">Uncharacterized protein</fullName>
    </submittedName>
</protein>